<gene>
    <name evidence="1" type="ORF">PSM36_1682</name>
</gene>
<dbReference type="EMBL" id="LT605205">
    <property type="protein sequence ID" value="SCD20501.1"/>
    <property type="molecule type" value="Genomic_DNA"/>
</dbReference>
<evidence type="ECO:0008006" key="3">
    <source>
        <dbReference type="Google" id="ProtNLM"/>
    </source>
</evidence>
<organism evidence="1 2">
    <name type="scientific">Proteiniphilum saccharofermentans</name>
    <dbReference type="NCBI Taxonomy" id="1642647"/>
    <lineage>
        <taxon>Bacteria</taxon>
        <taxon>Pseudomonadati</taxon>
        <taxon>Bacteroidota</taxon>
        <taxon>Bacteroidia</taxon>
        <taxon>Bacteroidales</taxon>
        <taxon>Dysgonomonadaceae</taxon>
        <taxon>Proteiniphilum</taxon>
    </lineage>
</organism>
<dbReference type="Gene3D" id="2.40.160.10">
    <property type="entry name" value="Porin"/>
    <property type="match status" value="1"/>
</dbReference>
<reference evidence="1 2" key="1">
    <citation type="submission" date="2016-08" db="EMBL/GenBank/DDBJ databases">
        <authorList>
            <person name="Seilhamer J.J."/>
        </authorList>
    </citation>
    <scope>NUCLEOTIDE SEQUENCE [LARGE SCALE GENOMIC DNA]</scope>
    <source>
        <strain evidence="1">M3/6</strain>
    </source>
</reference>
<keyword evidence="2" id="KW-1185">Reference proteome</keyword>
<proteinExistence type="predicted"/>
<accession>A0A1R3SYC2</accession>
<dbReference type="Proteomes" id="UP000187464">
    <property type="component" value="Chromosome I"/>
</dbReference>
<protein>
    <recommendedName>
        <fullName evidence="3">Phosphate-selective porin O and P</fullName>
    </recommendedName>
</protein>
<dbReference type="KEGG" id="psac:PSM36_1682"/>
<dbReference type="AlphaFoldDB" id="A0A1R3SYC2"/>
<evidence type="ECO:0000313" key="2">
    <source>
        <dbReference type="Proteomes" id="UP000187464"/>
    </source>
</evidence>
<dbReference type="InterPro" id="IPR023614">
    <property type="entry name" value="Porin_dom_sf"/>
</dbReference>
<dbReference type="STRING" id="1642647.PSM36_1682"/>
<sequence length="369" mass="42106">MEQLQTKKKSLNIKKMCHQKKNRGIISANTSDASYGKLSIALSILFIFSSFFLPAQEAETPTYPNFKVDGTLKNKFEHASETGMSRFSVRNSRIGVAGNINSYSAYRVQVELSNEGKFSVLDLSGTLKPIEGLSLTLGQTSIPLFNSYIVTPGSMMFANRAFLGKYFLSTRDLGFVAKYDFLLGTIPTKFEFGVFNGNTINDPVWKKNMSYGGRIELGNMQGFRMTAKIYDYPNDETTHFLFYGADLRYEQNNWKVETEVMKKESKTEFHTDLLSYYLQGAYTIPVRTKMFEFVRPAVRWDAIDGQPEVGGFDVNRLTTGIGFGFNNERFSSILRLDYEWYMVNHGMDIFSPNDEMDSDKFTLELLFTF</sequence>
<name>A0A1R3SYC2_9BACT</name>
<dbReference type="RefSeq" id="WP_076930513.1">
    <property type="nucleotide sequence ID" value="NZ_LT605205.1"/>
</dbReference>
<evidence type="ECO:0000313" key="1">
    <source>
        <dbReference type="EMBL" id="SCD20501.1"/>
    </source>
</evidence>
<dbReference type="SUPFAM" id="SSF56935">
    <property type="entry name" value="Porins"/>
    <property type="match status" value="1"/>
</dbReference>